<accession>A0A915VJS2</accession>
<evidence type="ECO:0000256" key="1">
    <source>
        <dbReference type="ARBA" id="ARBA00004196"/>
    </source>
</evidence>
<dbReference type="KEGG" id="aup:AsAng_0000240"/>
<dbReference type="AlphaFoldDB" id="A0A915VJS2"/>
<feature type="domain" description="Imelysin-like" evidence="3">
    <location>
        <begin position="42"/>
        <end position="338"/>
    </location>
</feature>
<name>A0A915VJS2_9BACT</name>
<dbReference type="Pfam" id="PF09375">
    <property type="entry name" value="Peptidase_M75"/>
    <property type="match status" value="1"/>
</dbReference>
<dbReference type="InterPro" id="IPR018976">
    <property type="entry name" value="Imelysin-like"/>
</dbReference>
<dbReference type="InterPro" id="IPR038352">
    <property type="entry name" value="Imelysin_sf"/>
</dbReference>
<dbReference type="EMBL" id="AP026867">
    <property type="protein sequence ID" value="BDS09327.1"/>
    <property type="molecule type" value="Genomic_DNA"/>
</dbReference>
<comment type="subcellular location">
    <subcellularLocation>
        <location evidence="1">Cell envelope</location>
    </subcellularLocation>
</comment>
<sequence length="359" mass="40148">MYKLVPIMLALFFVIMNFGSCKKQQDFDKQQLLEGIVNDYVLPSYEDLLAKNQALEVACNHFIGSPTATSLVVVQDAWKSTMRSWSAVELLYFGPGREAYRYLQLDNTPISATYIENAIADTVLIDSSYIAGRSSYTKGLASIEYLLFDANKNQQVVLDQYQTANFKLRRAAYLLACIKNTKAIIAQIYKQWKSDYAHQISMATDNSTQGGIGNFSNVLIHMSQTMARKKIGKALGKESADGLIHTEYLESPYAHFSWDIILYNLKGIQQIFGDENKGIGSYLAYLVNDGTATTDITTQIQTIESLINARTLTLEEDLSANTAEVEAIYQAIGDLYEHLNNNISTYFSITILTNPDDGD</sequence>
<proteinExistence type="predicted"/>
<reference evidence="4" key="1">
    <citation type="submission" date="2022-09" db="EMBL/GenBank/DDBJ databases">
        <title>Aureispira anguillicida sp. nov., isolated from Leptocephalus of Japanese eel Anguilla japonica.</title>
        <authorList>
            <person name="Yuasa K."/>
            <person name="Mekata T."/>
            <person name="Ikunari K."/>
        </authorList>
    </citation>
    <scope>NUCLEOTIDE SEQUENCE</scope>
    <source>
        <strain evidence="4">EL160426</strain>
    </source>
</reference>
<dbReference type="Gene3D" id="1.20.1420.20">
    <property type="entry name" value="M75 peptidase, HXXE motif"/>
    <property type="match status" value="1"/>
</dbReference>
<dbReference type="Proteomes" id="UP001060919">
    <property type="component" value="Chromosome"/>
</dbReference>
<organism evidence="4 5">
    <name type="scientific">Aureispira anguillae</name>
    <dbReference type="NCBI Taxonomy" id="2864201"/>
    <lineage>
        <taxon>Bacteria</taxon>
        <taxon>Pseudomonadati</taxon>
        <taxon>Bacteroidota</taxon>
        <taxon>Saprospiria</taxon>
        <taxon>Saprospirales</taxon>
        <taxon>Saprospiraceae</taxon>
        <taxon>Aureispira</taxon>
    </lineage>
</organism>
<dbReference type="RefSeq" id="WP_264790732.1">
    <property type="nucleotide sequence ID" value="NZ_AP026867.1"/>
</dbReference>
<evidence type="ECO:0000259" key="3">
    <source>
        <dbReference type="Pfam" id="PF09375"/>
    </source>
</evidence>
<keyword evidence="5" id="KW-1185">Reference proteome</keyword>
<evidence type="ECO:0000313" key="5">
    <source>
        <dbReference type="Proteomes" id="UP001060919"/>
    </source>
</evidence>
<dbReference type="InterPro" id="IPR034984">
    <property type="entry name" value="Imelysin-like_IPPA"/>
</dbReference>
<gene>
    <name evidence="4" type="ORF">AsAng_0000240</name>
</gene>
<dbReference type="CDD" id="cd14659">
    <property type="entry name" value="Imelysin-like_IPPA"/>
    <property type="match status" value="1"/>
</dbReference>
<evidence type="ECO:0000313" key="4">
    <source>
        <dbReference type="EMBL" id="BDS09327.1"/>
    </source>
</evidence>
<evidence type="ECO:0000256" key="2">
    <source>
        <dbReference type="ARBA" id="ARBA00022729"/>
    </source>
</evidence>
<protein>
    <submittedName>
        <fullName evidence="4">Imelysin family protein</fullName>
    </submittedName>
</protein>
<dbReference type="GO" id="GO:0030313">
    <property type="term" value="C:cell envelope"/>
    <property type="evidence" value="ECO:0007669"/>
    <property type="project" value="UniProtKB-SubCell"/>
</dbReference>
<keyword evidence="2" id="KW-0732">Signal</keyword>